<evidence type="ECO:0000313" key="5">
    <source>
        <dbReference type="EMBL" id="EMD31075.1"/>
    </source>
</evidence>
<organism evidence="5 6">
    <name type="scientific">Ceriporiopsis subvermispora (strain B)</name>
    <name type="common">White-rot fungus</name>
    <name type="synonym">Gelatoporia subvermispora</name>
    <dbReference type="NCBI Taxonomy" id="914234"/>
    <lineage>
        <taxon>Eukaryota</taxon>
        <taxon>Fungi</taxon>
        <taxon>Dikarya</taxon>
        <taxon>Basidiomycota</taxon>
        <taxon>Agaricomycotina</taxon>
        <taxon>Agaricomycetes</taxon>
        <taxon>Polyporales</taxon>
        <taxon>Gelatoporiaceae</taxon>
        <taxon>Gelatoporia</taxon>
    </lineage>
</organism>
<dbReference type="SMART" id="SM00320">
    <property type="entry name" value="WD40"/>
    <property type="match status" value="8"/>
</dbReference>
<dbReference type="HOGENOM" id="CLU_000288_57_36_1"/>
<accession>M2QGC0</accession>
<dbReference type="STRING" id="914234.M2QGC0"/>
<dbReference type="Pfam" id="PF00400">
    <property type="entry name" value="WD40"/>
    <property type="match status" value="6"/>
</dbReference>
<feature type="repeat" description="WD" evidence="3">
    <location>
        <begin position="515"/>
        <end position="556"/>
    </location>
</feature>
<evidence type="ECO:0000313" key="6">
    <source>
        <dbReference type="Proteomes" id="UP000016930"/>
    </source>
</evidence>
<gene>
    <name evidence="5" type="ORF">CERSUDRAFT_89481</name>
</gene>
<feature type="repeat" description="WD" evidence="3">
    <location>
        <begin position="724"/>
        <end position="759"/>
    </location>
</feature>
<dbReference type="SUPFAM" id="SSF50978">
    <property type="entry name" value="WD40 repeat-like"/>
    <property type="match status" value="1"/>
</dbReference>
<dbReference type="PROSITE" id="PS50294">
    <property type="entry name" value="WD_REPEATS_REGION"/>
    <property type="match status" value="4"/>
</dbReference>
<evidence type="ECO:0000256" key="2">
    <source>
        <dbReference type="ARBA" id="ARBA00022737"/>
    </source>
</evidence>
<evidence type="ECO:0000256" key="3">
    <source>
        <dbReference type="PROSITE-ProRule" id="PRU00221"/>
    </source>
</evidence>
<dbReference type="PROSITE" id="PS50082">
    <property type="entry name" value="WD_REPEATS_2"/>
    <property type="match status" value="6"/>
</dbReference>
<dbReference type="Gene3D" id="2.130.10.10">
    <property type="entry name" value="YVTN repeat-like/Quinoprotein amine dehydrogenase"/>
    <property type="match status" value="2"/>
</dbReference>
<dbReference type="GO" id="GO:1990234">
    <property type="term" value="C:transferase complex"/>
    <property type="evidence" value="ECO:0007669"/>
    <property type="project" value="UniProtKB-ARBA"/>
</dbReference>
<dbReference type="InterPro" id="IPR036322">
    <property type="entry name" value="WD40_repeat_dom_sf"/>
</dbReference>
<dbReference type="InterPro" id="IPR015943">
    <property type="entry name" value="WD40/YVTN_repeat-like_dom_sf"/>
</dbReference>
<feature type="region of interest" description="Disordered" evidence="4">
    <location>
        <begin position="271"/>
        <end position="290"/>
    </location>
</feature>
<dbReference type="PANTHER" id="PTHR22847:SF637">
    <property type="entry name" value="WD REPEAT DOMAIN 5B"/>
    <property type="match status" value="1"/>
</dbReference>
<reference evidence="5 6" key="1">
    <citation type="journal article" date="2012" name="Proc. Natl. Acad. Sci. U.S.A.">
        <title>Comparative genomics of Ceriporiopsis subvermispora and Phanerochaete chrysosporium provide insight into selective ligninolysis.</title>
        <authorList>
            <person name="Fernandez-Fueyo E."/>
            <person name="Ruiz-Duenas F.J."/>
            <person name="Ferreira P."/>
            <person name="Floudas D."/>
            <person name="Hibbett D.S."/>
            <person name="Canessa P."/>
            <person name="Larrondo L.F."/>
            <person name="James T.Y."/>
            <person name="Seelenfreund D."/>
            <person name="Lobos S."/>
            <person name="Polanco R."/>
            <person name="Tello M."/>
            <person name="Honda Y."/>
            <person name="Watanabe T."/>
            <person name="Watanabe T."/>
            <person name="Ryu J.S."/>
            <person name="Kubicek C.P."/>
            <person name="Schmoll M."/>
            <person name="Gaskell J."/>
            <person name="Hammel K.E."/>
            <person name="St John F.J."/>
            <person name="Vanden Wymelenberg A."/>
            <person name="Sabat G."/>
            <person name="Splinter BonDurant S."/>
            <person name="Syed K."/>
            <person name="Yadav J.S."/>
            <person name="Doddapaneni H."/>
            <person name="Subramanian V."/>
            <person name="Lavin J.L."/>
            <person name="Oguiza J.A."/>
            <person name="Perez G."/>
            <person name="Pisabarro A.G."/>
            <person name="Ramirez L."/>
            <person name="Santoyo F."/>
            <person name="Master E."/>
            <person name="Coutinho P.M."/>
            <person name="Henrissat B."/>
            <person name="Lombard V."/>
            <person name="Magnuson J.K."/>
            <person name="Kuees U."/>
            <person name="Hori C."/>
            <person name="Igarashi K."/>
            <person name="Samejima M."/>
            <person name="Held B.W."/>
            <person name="Barry K.W."/>
            <person name="LaButti K.M."/>
            <person name="Lapidus A."/>
            <person name="Lindquist E.A."/>
            <person name="Lucas S.M."/>
            <person name="Riley R."/>
            <person name="Salamov A.A."/>
            <person name="Hoffmeister D."/>
            <person name="Schwenk D."/>
            <person name="Hadar Y."/>
            <person name="Yarden O."/>
            <person name="de Vries R.P."/>
            <person name="Wiebenga A."/>
            <person name="Stenlid J."/>
            <person name="Eastwood D."/>
            <person name="Grigoriev I.V."/>
            <person name="Berka R.M."/>
            <person name="Blanchette R.A."/>
            <person name="Kersten P."/>
            <person name="Martinez A.T."/>
            <person name="Vicuna R."/>
            <person name="Cullen D."/>
        </authorList>
    </citation>
    <scope>NUCLEOTIDE SEQUENCE [LARGE SCALE GENOMIC DNA]</scope>
    <source>
        <strain evidence="5 6">B</strain>
    </source>
</reference>
<evidence type="ECO:0000256" key="4">
    <source>
        <dbReference type="SAM" id="MobiDB-lite"/>
    </source>
</evidence>
<keyword evidence="1 3" id="KW-0853">WD repeat</keyword>
<dbReference type="EMBL" id="KB445824">
    <property type="protein sequence ID" value="EMD31075.1"/>
    <property type="molecule type" value="Genomic_DNA"/>
</dbReference>
<dbReference type="OrthoDB" id="538223at2759"/>
<name>M2QGC0_CERS8</name>
<dbReference type="InterPro" id="IPR001680">
    <property type="entry name" value="WD40_rpt"/>
</dbReference>
<dbReference type="PROSITE" id="PS00678">
    <property type="entry name" value="WD_REPEATS_1"/>
    <property type="match status" value="3"/>
</dbReference>
<evidence type="ECO:0000256" key="1">
    <source>
        <dbReference type="ARBA" id="ARBA00022574"/>
    </source>
</evidence>
<sequence length="759" mass="81882">MPLWHPEPTAPEEVEIGDVGYFHRGGFYRLFNATRSADDPMQRHGCPNESYQPFQPDTSAAYTSPGEFPAGSTLYSKNMKKVDVCIQAGVPVATGGCSFSYTGGKGAILVLEDSATGTEVHSGRPMEQYMRKHHEAWYEFARETYGRDLHLNEIVFVRGWVKTTRWAVAAFSEGGISGSLTFNLGLPMVNASLNISASNEVSARHLYRIGPERETQSVVGADHLITADPGSYASVPPGPKADQCIFLMYYKVRSRRFRVWRGVDIRAAAEPRDLDPYDDGPPTSGASAAATEVAQEMVEVESVPGPSHVHDPVDDILDYILNNSSAEVAIAHDGQVSALCRLDDNYSPENMSLVLQIIEPRIEVDQDQLGVLSIEGLEASVPARYGTIPRQHVGSPDEAAQGDPDTRPPSPERLPGGTLHSAIISQATLTLQHDEGSVLACDISVDGRWIATGSEGAVVRVWDSTTGACLIDITHGDRGISKLMFHPSRPSLLVASEDGSVFVLNVETGAIRTVVPEHEGDVSAAAFSPDGRLVASACDDFSIEIWLLDTKERLAVLSEHTAVAICSEFSPDSSKLVSGGGDHMAYIWDVVEGRMIASLEEQEGLFTCASFSLDGSKVITGSDDGFVRIWNSDTGEELVSLGEQTCSVSFVSFIDDMRVVSVLDDGCIKVSNSSDGETLYTLDDTDQAISAFKVSPDRSQLCAGIGNNSVKLWHVETGYMAAELVGHTERINSVKFSVSGARVVSASDDHTVRVWEVGA</sequence>
<protein>
    <submittedName>
        <fullName evidence="5">Uncharacterized protein</fullName>
    </submittedName>
</protein>
<feature type="repeat" description="WD" evidence="3">
    <location>
        <begin position="431"/>
        <end position="472"/>
    </location>
</feature>
<dbReference type="Proteomes" id="UP000016930">
    <property type="component" value="Unassembled WGS sequence"/>
</dbReference>
<feature type="repeat" description="WD" evidence="3">
    <location>
        <begin position="682"/>
        <end position="723"/>
    </location>
</feature>
<keyword evidence="6" id="KW-1185">Reference proteome</keyword>
<feature type="repeat" description="WD" evidence="3">
    <location>
        <begin position="557"/>
        <end position="598"/>
    </location>
</feature>
<dbReference type="PANTHER" id="PTHR22847">
    <property type="entry name" value="WD40 REPEAT PROTEIN"/>
    <property type="match status" value="1"/>
</dbReference>
<dbReference type="AlphaFoldDB" id="M2QGC0"/>
<dbReference type="CDD" id="cd00200">
    <property type="entry name" value="WD40"/>
    <property type="match status" value="1"/>
</dbReference>
<feature type="region of interest" description="Disordered" evidence="4">
    <location>
        <begin position="387"/>
        <end position="417"/>
    </location>
</feature>
<proteinExistence type="predicted"/>
<feature type="repeat" description="WD" evidence="3">
    <location>
        <begin position="599"/>
        <end position="640"/>
    </location>
</feature>
<keyword evidence="2" id="KW-0677">Repeat</keyword>
<dbReference type="InterPro" id="IPR019775">
    <property type="entry name" value="WD40_repeat_CS"/>
</dbReference>
<dbReference type="InterPro" id="IPR020472">
    <property type="entry name" value="WD40_PAC1"/>
</dbReference>
<dbReference type="PRINTS" id="PR00320">
    <property type="entry name" value="GPROTEINBRPT"/>
</dbReference>